<dbReference type="AlphaFoldDB" id="A0A2I0X3C3"/>
<keyword evidence="3" id="KW-1185">Reference proteome</keyword>
<dbReference type="Proteomes" id="UP000233837">
    <property type="component" value="Unassembled WGS sequence"/>
</dbReference>
<reference evidence="2 3" key="2">
    <citation type="journal article" date="2017" name="Nature">
        <title>The Apostasia genome and the evolution of orchids.</title>
        <authorList>
            <person name="Zhang G.Q."/>
            <person name="Liu K.W."/>
            <person name="Li Z."/>
            <person name="Lohaus R."/>
            <person name="Hsiao Y.Y."/>
            <person name="Niu S.C."/>
            <person name="Wang J.Y."/>
            <person name="Lin Y.C."/>
            <person name="Xu Q."/>
            <person name="Chen L.J."/>
            <person name="Yoshida K."/>
            <person name="Fujiwara S."/>
            <person name="Wang Z.W."/>
            <person name="Zhang Y.Q."/>
            <person name="Mitsuda N."/>
            <person name="Wang M."/>
            <person name="Liu G.H."/>
            <person name="Pecoraro L."/>
            <person name="Huang H.X."/>
            <person name="Xiao X.J."/>
            <person name="Lin M."/>
            <person name="Wu X.Y."/>
            <person name="Wu W.L."/>
            <person name="Chen Y.Y."/>
            <person name="Chang S.B."/>
            <person name="Sakamoto S."/>
            <person name="Ohme-Takagi M."/>
            <person name="Yagi M."/>
            <person name="Zeng S.J."/>
            <person name="Shen C.Y."/>
            <person name="Yeh C.M."/>
            <person name="Luo Y.B."/>
            <person name="Tsai W.C."/>
            <person name="Van de Peer Y."/>
            <person name="Liu Z.J."/>
        </authorList>
    </citation>
    <scope>NUCLEOTIDE SEQUENCE [LARGE SCALE GENOMIC DNA]</scope>
    <source>
        <tissue evidence="2">The whole plant</tissue>
    </source>
</reference>
<gene>
    <name evidence="2" type="ORF">MA16_Dca005396</name>
</gene>
<evidence type="ECO:0000313" key="2">
    <source>
        <dbReference type="EMBL" id="PKU82391.1"/>
    </source>
</evidence>
<evidence type="ECO:0000313" key="3">
    <source>
        <dbReference type="Proteomes" id="UP000233837"/>
    </source>
</evidence>
<accession>A0A2I0X3C3</accession>
<protein>
    <submittedName>
        <fullName evidence="2">Uncharacterized protein</fullName>
    </submittedName>
</protein>
<feature type="region of interest" description="Disordered" evidence="1">
    <location>
        <begin position="102"/>
        <end position="125"/>
    </location>
</feature>
<dbReference type="EMBL" id="KZ502191">
    <property type="protein sequence ID" value="PKU82391.1"/>
    <property type="molecule type" value="Genomic_DNA"/>
</dbReference>
<proteinExistence type="predicted"/>
<reference evidence="2 3" key="1">
    <citation type="journal article" date="2016" name="Sci. Rep.">
        <title>The Dendrobium catenatum Lindl. genome sequence provides insights into polysaccharide synthase, floral development and adaptive evolution.</title>
        <authorList>
            <person name="Zhang G.Q."/>
            <person name="Xu Q."/>
            <person name="Bian C."/>
            <person name="Tsai W.C."/>
            <person name="Yeh C.M."/>
            <person name="Liu K.W."/>
            <person name="Yoshida K."/>
            <person name="Zhang L.S."/>
            <person name="Chang S.B."/>
            <person name="Chen F."/>
            <person name="Shi Y."/>
            <person name="Su Y.Y."/>
            <person name="Zhang Y.Q."/>
            <person name="Chen L.J."/>
            <person name="Yin Y."/>
            <person name="Lin M."/>
            <person name="Huang H."/>
            <person name="Deng H."/>
            <person name="Wang Z.W."/>
            <person name="Zhu S.L."/>
            <person name="Zhao X."/>
            <person name="Deng C."/>
            <person name="Niu S.C."/>
            <person name="Huang J."/>
            <person name="Wang M."/>
            <person name="Liu G.H."/>
            <person name="Yang H.J."/>
            <person name="Xiao X.J."/>
            <person name="Hsiao Y.Y."/>
            <person name="Wu W.L."/>
            <person name="Chen Y.Y."/>
            <person name="Mitsuda N."/>
            <person name="Ohme-Takagi M."/>
            <person name="Luo Y.B."/>
            <person name="Van de Peer Y."/>
            <person name="Liu Z.J."/>
        </authorList>
    </citation>
    <scope>NUCLEOTIDE SEQUENCE [LARGE SCALE GENOMIC DNA]</scope>
    <source>
        <tissue evidence="2">The whole plant</tissue>
    </source>
</reference>
<organism evidence="2 3">
    <name type="scientific">Dendrobium catenatum</name>
    <dbReference type="NCBI Taxonomy" id="906689"/>
    <lineage>
        <taxon>Eukaryota</taxon>
        <taxon>Viridiplantae</taxon>
        <taxon>Streptophyta</taxon>
        <taxon>Embryophyta</taxon>
        <taxon>Tracheophyta</taxon>
        <taxon>Spermatophyta</taxon>
        <taxon>Magnoliopsida</taxon>
        <taxon>Liliopsida</taxon>
        <taxon>Asparagales</taxon>
        <taxon>Orchidaceae</taxon>
        <taxon>Epidendroideae</taxon>
        <taxon>Malaxideae</taxon>
        <taxon>Dendrobiinae</taxon>
        <taxon>Dendrobium</taxon>
    </lineage>
</organism>
<name>A0A2I0X3C3_9ASPA</name>
<sequence>MITKLIVNIYRAVRRQHPKKEDPINSFRNGLPAKNQKEIEKVEKERKEKNLANIKAPKTAIINVPARNTPKGSIRITHKQKVGKNFQNMVPIQNRKNQLAEKGKFNSTHPFNKLPSTKTKSESLRMPEKIRKAYHEPRTLSPQNELQKINESME</sequence>
<evidence type="ECO:0000256" key="1">
    <source>
        <dbReference type="SAM" id="MobiDB-lite"/>
    </source>
</evidence>
<feature type="compositionally biased region" description="Polar residues" evidence="1">
    <location>
        <begin position="105"/>
        <end position="118"/>
    </location>
</feature>